<keyword evidence="7" id="KW-0653">Protein transport</keyword>
<comment type="subcellular location">
    <subcellularLocation>
        <location evidence="1 7">Cell membrane</location>
        <topology evidence="1 7">Multi-pass membrane protein</topology>
    </subcellularLocation>
</comment>
<dbReference type="EMBL" id="CP139781">
    <property type="protein sequence ID" value="WRQ89264.1"/>
    <property type="molecule type" value="Genomic_DNA"/>
</dbReference>
<keyword evidence="9" id="KW-0969">Cilium</keyword>
<reference evidence="9 10" key="1">
    <citation type="submission" date="2021-08" db="EMBL/GenBank/DDBJ databases">
        <authorList>
            <person name="Zhang D."/>
            <person name="Zhang A."/>
            <person name="Wang L."/>
        </authorList>
    </citation>
    <scope>NUCLEOTIDE SEQUENCE [LARGE SCALE GENOMIC DNA]</scope>
    <source>
        <strain evidence="9 10">WL0086</strain>
    </source>
</reference>
<dbReference type="Gene3D" id="1.10.8.540">
    <property type="entry name" value="FHIPEP family, domain 3"/>
    <property type="match status" value="1"/>
</dbReference>
<keyword evidence="7" id="KW-0813">Transport</keyword>
<keyword evidence="5 7" id="KW-1133">Transmembrane helix</keyword>
<dbReference type="InterPro" id="IPR001712">
    <property type="entry name" value="T3SS_FHIPEP"/>
</dbReference>
<dbReference type="PANTHER" id="PTHR30161:SF1">
    <property type="entry name" value="FLAGELLAR BIOSYNTHESIS PROTEIN FLHA-RELATED"/>
    <property type="match status" value="1"/>
</dbReference>
<dbReference type="InterPro" id="IPR025505">
    <property type="entry name" value="FHIPEP_CS"/>
</dbReference>
<keyword evidence="6 7" id="KW-0472">Membrane</keyword>
<dbReference type="Gene3D" id="3.40.50.12790">
    <property type="entry name" value="FHIPEP family, domain 4"/>
    <property type="match status" value="1"/>
</dbReference>
<keyword evidence="7" id="KW-1005">Bacterial flagellum biogenesis</keyword>
<proteinExistence type="inferred from homology"/>
<feature type="transmembrane region" description="Helical" evidence="7">
    <location>
        <begin position="26"/>
        <end position="45"/>
    </location>
</feature>
<dbReference type="PROSITE" id="PS00994">
    <property type="entry name" value="FHIPEP"/>
    <property type="match status" value="1"/>
</dbReference>
<reference evidence="9 10" key="2">
    <citation type="submission" date="2023-12" db="EMBL/GenBank/DDBJ databases">
        <title>Description of an unclassified Opitutus bacterium of Verrucomicrobiota.</title>
        <authorList>
            <person name="Zhang D.-F."/>
        </authorList>
    </citation>
    <scope>NUCLEOTIDE SEQUENCE [LARGE SCALE GENOMIC DNA]</scope>
    <source>
        <strain evidence="9 10">WL0086</strain>
    </source>
</reference>
<dbReference type="PIRSF" id="PIRSF005419">
    <property type="entry name" value="FlhA"/>
    <property type="match status" value="1"/>
</dbReference>
<organism evidence="9 10">
    <name type="scientific">Actomonas aquatica</name>
    <dbReference type="NCBI Taxonomy" id="2866162"/>
    <lineage>
        <taxon>Bacteria</taxon>
        <taxon>Pseudomonadati</taxon>
        <taxon>Verrucomicrobiota</taxon>
        <taxon>Opitutia</taxon>
        <taxon>Opitutales</taxon>
        <taxon>Opitutaceae</taxon>
        <taxon>Actomonas</taxon>
    </lineage>
</organism>
<keyword evidence="10" id="KW-1185">Reference proteome</keyword>
<feature type="transmembrane region" description="Helical" evidence="7">
    <location>
        <begin position="297"/>
        <end position="323"/>
    </location>
</feature>
<evidence type="ECO:0000256" key="5">
    <source>
        <dbReference type="ARBA" id="ARBA00022989"/>
    </source>
</evidence>
<gene>
    <name evidence="7 9" type="primary">flhA</name>
    <name evidence="9" type="ORF">K1X11_007580</name>
</gene>
<comment type="function">
    <text evidence="7">Required for formation of the rod structure of the flagellar apparatus. Together with FliI and FliH, may constitute the export apparatus of flagellin.</text>
</comment>
<keyword evidence="4 7" id="KW-0812">Transmembrane</keyword>
<evidence type="ECO:0000256" key="6">
    <source>
        <dbReference type="ARBA" id="ARBA00023136"/>
    </source>
</evidence>
<keyword evidence="3 7" id="KW-1003">Cell membrane</keyword>
<comment type="similarity">
    <text evidence="2 7">Belongs to the FHIPEP (flagella/HR/invasion proteins export pore) family.</text>
</comment>
<dbReference type="RefSeq" id="WP_221030044.1">
    <property type="nucleotide sequence ID" value="NZ_CP139781.1"/>
</dbReference>
<evidence type="ECO:0000313" key="9">
    <source>
        <dbReference type="EMBL" id="WRQ89264.1"/>
    </source>
</evidence>
<feature type="transmembrane region" description="Helical" evidence="7">
    <location>
        <begin position="208"/>
        <end position="230"/>
    </location>
</feature>
<evidence type="ECO:0000256" key="1">
    <source>
        <dbReference type="ARBA" id="ARBA00004651"/>
    </source>
</evidence>
<dbReference type="NCBIfam" id="TIGR01398">
    <property type="entry name" value="FlhA"/>
    <property type="match status" value="1"/>
</dbReference>
<evidence type="ECO:0000256" key="2">
    <source>
        <dbReference type="ARBA" id="ARBA00008835"/>
    </source>
</evidence>
<keyword evidence="9" id="KW-0282">Flagellum</keyword>
<evidence type="ECO:0000313" key="10">
    <source>
        <dbReference type="Proteomes" id="UP000738431"/>
    </source>
</evidence>
<dbReference type="Gene3D" id="3.40.30.60">
    <property type="entry name" value="FHIPEP family, domain 1"/>
    <property type="match status" value="1"/>
</dbReference>
<accession>A0ABZ1CC49</accession>
<evidence type="ECO:0000256" key="7">
    <source>
        <dbReference type="RuleBase" id="RU364093"/>
    </source>
</evidence>
<keyword evidence="7" id="KW-1006">Bacterial flagellum protein export</keyword>
<name>A0ABZ1CC49_9BACT</name>
<dbReference type="InterPro" id="IPR042196">
    <property type="entry name" value="FHIPEP_4"/>
</dbReference>
<feature type="transmembrane region" description="Helical" evidence="7">
    <location>
        <begin position="250"/>
        <end position="268"/>
    </location>
</feature>
<dbReference type="InterPro" id="IPR006301">
    <property type="entry name" value="FlhA"/>
</dbReference>
<feature type="region of interest" description="Disordered" evidence="8">
    <location>
        <begin position="333"/>
        <end position="368"/>
    </location>
</feature>
<feature type="transmembrane region" description="Helical" evidence="7">
    <location>
        <begin position="51"/>
        <end position="69"/>
    </location>
</feature>
<dbReference type="Proteomes" id="UP000738431">
    <property type="component" value="Chromosome"/>
</dbReference>
<protein>
    <recommendedName>
        <fullName evidence="7">Flagellar biosynthesis protein FlhA</fullName>
    </recommendedName>
</protein>
<dbReference type="PANTHER" id="PTHR30161">
    <property type="entry name" value="FLAGELLAR EXPORT PROTEIN, MEMBRANE FLHA SUBUNIT-RELATED"/>
    <property type="match status" value="1"/>
</dbReference>
<dbReference type="PRINTS" id="PR00949">
    <property type="entry name" value="TYPE3IMAPROT"/>
</dbReference>
<evidence type="ECO:0000256" key="4">
    <source>
        <dbReference type="ARBA" id="ARBA00022692"/>
    </source>
</evidence>
<dbReference type="Pfam" id="PF00771">
    <property type="entry name" value="FHIPEP"/>
    <property type="match status" value="1"/>
</dbReference>
<evidence type="ECO:0000256" key="3">
    <source>
        <dbReference type="ARBA" id="ARBA00022475"/>
    </source>
</evidence>
<dbReference type="InterPro" id="IPR042194">
    <property type="entry name" value="FHIPEP_1"/>
</dbReference>
<feature type="compositionally biased region" description="Gly residues" evidence="8">
    <location>
        <begin position="347"/>
        <end position="360"/>
    </location>
</feature>
<evidence type="ECO:0000256" key="8">
    <source>
        <dbReference type="SAM" id="MobiDB-lite"/>
    </source>
</evidence>
<feature type="transmembrane region" description="Helical" evidence="7">
    <location>
        <begin position="121"/>
        <end position="140"/>
    </location>
</feature>
<feature type="transmembrane region" description="Helical" evidence="7">
    <location>
        <begin position="81"/>
        <end position="101"/>
    </location>
</feature>
<keyword evidence="9" id="KW-0966">Cell projection</keyword>
<dbReference type="InterPro" id="IPR042193">
    <property type="entry name" value="FHIPEP_3"/>
</dbReference>
<sequence>MSASTAASSAAPQRSFAEALLHRADLLFAGVLFATVLMLILPMPAVMLDTLLAMNIGSAMMVLLVVIYVKDPPEFSGFPTILLALTLFRLALNVLSTRLILTKGEAGNVIDSFGNFVIQGNYIVGFVVFLILIVINFMVITKGAGRIAEVSARFTLDALPGKQMAIDAELNAGIIDETTATRRRVKVQKEADFYGAMDGASKFVRGDAIAGILITLVNIIGGFAIGALQMDLSLAESAQKFTLLSIGDGLVSQIPALVISVAAGILVTRASSKSGNLGSQIGQQFVRYPRAMKIAGAMLGSFGLMPGMPIIPFALLGGMAFYVGTMLEKHPVADDEDDAPAKPAQAAGGGEGDAGQGGAGAANVGAKTERTPAEELKSCLTQDVFAIEIGYGLLPLVETAKGGELLGRITGVRKTIARERGLLVPPISVRDNIELEANEYRFLLRGRAVAKGSVMPGRWLAMNVSGSSVSLRGVPTKEPVFGIDAVWVDEPEKRNAELGNFTIVEPSAVMITHLSETLRNVGHLLLGRQDVQQLIDHVKTSHPALVSELLPDLVNLGIIQRVLQNLLRESISITNLPLILEGIGDYAPLTKNPDDLSERVRRSLGLYFVPAYETMPGTLKATTLDPRLEQILASKVHRGGGETVLLLDPTTAHHIVNHLAERVAAATQLGEPPVLVVGAEIRLALQRFLEPSFPRLAVIAFQEIPPATEIENSGLVPAPAGAHIPVPMPSPGNASAAAA</sequence>